<accession>G0MT95</accession>
<evidence type="ECO:0000313" key="2">
    <source>
        <dbReference type="EMBL" id="EGT43732.1"/>
    </source>
</evidence>
<dbReference type="HOGENOM" id="CLU_1908633_0_0_1"/>
<feature type="domain" description="Ubiquitin-like" evidence="1">
    <location>
        <begin position="57"/>
        <end position="137"/>
    </location>
</feature>
<dbReference type="InterPro" id="IPR000626">
    <property type="entry name" value="Ubiquitin-like_dom"/>
</dbReference>
<dbReference type="OrthoDB" id="10603333at2759"/>
<sequence>MVFNVFKRGKRIFNKVFTSSRKKHEPVNIPVRKSQDELEWDKCQKFIMETPLATVPEELSFETTQERPVVIEKTFQKEIGNCKSLKEFKKRISKEHDASMGQITIAYKGRTLTDRDVENKTFAHYCMDARSIIDVTICPV</sequence>
<dbReference type="PROSITE" id="PS50053">
    <property type="entry name" value="UBIQUITIN_2"/>
    <property type="match status" value="1"/>
</dbReference>
<keyword evidence="3" id="KW-1185">Reference proteome</keyword>
<dbReference type="eggNOG" id="ENOG502TKC3">
    <property type="taxonomic scope" value="Eukaryota"/>
</dbReference>
<organism evidence="3">
    <name type="scientific">Caenorhabditis brenneri</name>
    <name type="common">Nematode worm</name>
    <dbReference type="NCBI Taxonomy" id="135651"/>
    <lineage>
        <taxon>Eukaryota</taxon>
        <taxon>Metazoa</taxon>
        <taxon>Ecdysozoa</taxon>
        <taxon>Nematoda</taxon>
        <taxon>Chromadorea</taxon>
        <taxon>Rhabditida</taxon>
        <taxon>Rhabditina</taxon>
        <taxon>Rhabditomorpha</taxon>
        <taxon>Rhabditoidea</taxon>
        <taxon>Rhabditidae</taxon>
        <taxon>Peloderinae</taxon>
        <taxon>Caenorhabditis</taxon>
    </lineage>
</organism>
<dbReference type="EMBL" id="GL379811">
    <property type="protein sequence ID" value="EGT43732.1"/>
    <property type="molecule type" value="Genomic_DNA"/>
</dbReference>
<dbReference type="SUPFAM" id="SSF54236">
    <property type="entry name" value="Ubiquitin-like"/>
    <property type="match status" value="1"/>
</dbReference>
<protein>
    <recommendedName>
        <fullName evidence="1">Ubiquitin-like domain-containing protein</fullName>
    </recommendedName>
</protein>
<name>G0MT95_CAEBE</name>
<evidence type="ECO:0000313" key="3">
    <source>
        <dbReference type="Proteomes" id="UP000008068"/>
    </source>
</evidence>
<gene>
    <name evidence="2" type="ORF">CAEBREN_21776</name>
</gene>
<proteinExistence type="predicted"/>
<dbReference type="CDD" id="cd17039">
    <property type="entry name" value="Ubl_ubiquitin_like"/>
    <property type="match status" value="1"/>
</dbReference>
<evidence type="ECO:0000259" key="1">
    <source>
        <dbReference type="PROSITE" id="PS50053"/>
    </source>
</evidence>
<dbReference type="Proteomes" id="UP000008068">
    <property type="component" value="Unassembled WGS sequence"/>
</dbReference>
<dbReference type="InterPro" id="IPR029071">
    <property type="entry name" value="Ubiquitin-like_domsf"/>
</dbReference>
<reference evidence="3" key="1">
    <citation type="submission" date="2011-07" db="EMBL/GenBank/DDBJ databases">
        <authorList>
            <consortium name="Caenorhabditis brenneri Sequencing and Analysis Consortium"/>
            <person name="Wilson R.K."/>
        </authorList>
    </citation>
    <scope>NUCLEOTIDE SEQUENCE [LARGE SCALE GENOMIC DNA]</scope>
    <source>
        <strain evidence="3">PB2801</strain>
    </source>
</reference>
<dbReference type="InParanoid" id="G0MT95"/>
<dbReference type="AlphaFoldDB" id="G0MT95"/>